<evidence type="ECO:0000313" key="6">
    <source>
        <dbReference type="EMBL" id="ODA33366.1"/>
    </source>
</evidence>
<proteinExistence type="inferred from homology"/>
<dbReference type="Proteomes" id="UP000094828">
    <property type="component" value="Unassembled WGS sequence"/>
</dbReference>
<dbReference type="Pfam" id="PF00920">
    <property type="entry name" value="ILVD_EDD_N"/>
    <property type="match status" value="1"/>
</dbReference>
<keyword evidence="7" id="KW-1185">Reference proteome</keyword>
<dbReference type="InterPro" id="IPR042096">
    <property type="entry name" value="Dihydro-acid_dehy_C"/>
</dbReference>
<dbReference type="OrthoDB" id="9807077at2"/>
<gene>
    <name evidence="6" type="ORF">A6X21_18915</name>
</gene>
<sequence>MQPATFESLVDSQTPDLWQIETRGPGPQGALPLTDELLRNAPSGDLFGLTQNAGMGWPVAEVLRPQYLILSTQGGIRGEDGRPIALGYHTGHYEVGLLMRAAAEEIDRLEGLPFAGYVSDPCDGRTQGTTGMMDSLPYRNDAAIVLRRLIRSLPVREGVVGVATCDKGLPAMMMALASMHDLPCVIVPGGVTLPPISGEDTGKVQSIGARYAKGEISLEHAAEAGCRACGSAGGGCQFLGTAATSQVVAEALGMSLPHAALAPSGQPIWLDIAVRSARAVVTQRLTGLSMNKILTADSLHNAMVVHAACGGSTNLLLHIPAIAFAAGLERPQVEEWNRINLATPRLVDCLPNGPVGHPTVRFFLAGGVPELMLHLRALGLLRLNALTATGKPLGDVLEWWEKSERRERVRQVLRERDGVDPDDVVMPPAQAKARGLTSTVCFPRGNIAPEGSVVKATSIDKSTLDANGVYHKIGRVRFFATEREAIRAVKGQSQPAVQAGDILILAGRGPLGCGMEETYQITSSLRYLPFGKEVTLITDARFSGVSTGACIGHVGPEALAGGPIGKLRDHDLIEVRIDTRNLTGSINFIGEGDATFTAEHGARILAGRTPHPKLAPDPELPADTRLWAALQQLGGGTWGGCVYDVDAIVNALANAPRMGSAPYSLSGEGSSSVNPAAGTSIPESGADLLATTHGRSSC</sequence>
<dbReference type="STRING" id="1841610.A6X21_18915"/>
<evidence type="ECO:0000256" key="2">
    <source>
        <dbReference type="ARBA" id="ARBA00023239"/>
    </source>
</evidence>
<keyword evidence="2" id="KW-0456">Lyase</keyword>
<dbReference type="PANTHER" id="PTHR43661">
    <property type="entry name" value="D-XYLONATE DEHYDRATASE"/>
    <property type="match status" value="1"/>
</dbReference>
<reference evidence="6 7" key="1">
    <citation type="submission" date="2016-05" db="EMBL/GenBank/DDBJ databases">
        <title>Genomic and physiological characterization of Planctopirus sp. isolated from fresh water lake.</title>
        <authorList>
            <person name="Subhash Y."/>
            <person name="Ramana C."/>
        </authorList>
    </citation>
    <scope>NUCLEOTIDE SEQUENCE [LARGE SCALE GENOMIC DNA]</scope>
    <source>
        <strain evidence="6 7">JC280</strain>
    </source>
</reference>
<comment type="similarity">
    <text evidence="1">Belongs to the IlvD/Edd family.</text>
</comment>
<dbReference type="SUPFAM" id="SSF52016">
    <property type="entry name" value="LeuD/IlvD-like"/>
    <property type="match status" value="1"/>
</dbReference>
<evidence type="ECO:0000259" key="5">
    <source>
        <dbReference type="Pfam" id="PF24877"/>
    </source>
</evidence>
<dbReference type="GO" id="GO:0005829">
    <property type="term" value="C:cytosol"/>
    <property type="evidence" value="ECO:0007669"/>
    <property type="project" value="TreeGrafter"/>
</dbReference>
<dbReference type="RefSeq" id="WP_068846922.1">
    <property type="nucleotide sequence ID" value="NZ_LYDR01000055.1"/>
</dbReference>
<feature type="region of interest" description="Disordered" evidence="3">
    <location>
        <begin position="660"/>
        <end position="698"/>
    </location>
</feature>
<dbReference type="AlphaFoldDB" id="A0A1C3EJF5"/>
<dbReference type="InterPro" id="IPR017798">
    <property type="entry name" value="Dehydratase_YjhG/YagF"/>
</dbReference>
<dbReference type="Pfam" id="PF24877">
    <property type="entry name" value="ILV_EDD_C"/>
    <property type="match status" value="1"/>
</dbReference>
<evidence type="ECO:0000313" key="7">
    <source>
        <dbReference type="Proteomes" id="UP000094828"/>
    </source>
</evidence>
<organism evidence="6 7">
    <name type="scientific">Planctopirus hydrillae</name>
    <dbReference type="NCBI Taxonomy" id="1841610"/>
    <lineage>
        <taxon>Bacteria</taxon>
        <taxon>Pseudomonadati</taxon>
        <taxon>Planctomycetota</taxon>
        <taxon>Planctomycetia</taxon>
        <taxon>Planctomycetales</taxon>
        <taxon>Planctomycetaceae</taxon>
        <taxon>Planctopirus</taxon>
    </lineage>
</organism>
<dbReference type="InterPro" id="IPR000581">
    <property type="entry name" value="ILV_EDD_N"/>
</dbReference>
<dbReference type="SUPFAM" id="SSF143975">
    <property type="entry name" value="IlvD/EDD N-terminal domain-like"/>
    <property type="match status" value="1"/>
</dbReference>
<dbReference type="PROSITE" id="PS00886">
    <property type="entry name" value="ILVD_EDD_1"/>
    <property type="match status" value="1"/>
</dbReference>
<name>A0A1C3EJF5_9PLAN</name>
<accession>A0A1C3EJF5</accession>
<dbReference type="InterPro" id="IPR037237">
    <property type="entry name" value="IlvD/EDD_N"/>
</dbReference>
<dbReference type="InterPro" id="IPR056740">
    <property type="entry name" value="ILV_EDD_C"/>
</dbReference>
<evidence type="ECO:0000256" key="1">
    <source>
        <dbReference type="ARBA" id="ARBA00006486"/>
    </source>
</evidence>
<dbReference type="InterPro" id="IPR020558">
    <property type="entry name" value="DiOHA_6PGluconate_deHydtase_CS"/>
</dbReference>
<protein>
    <submittedName>
        <fullName evidence="6">Dehydratase</fullName>
    </submittedName>
</protein>
<evidence type="ECO:0000259" key="4">
    <source>
        <dbReference type="Pfam" id="PF00920"/>
    </source>
</evidence>
<dbReference type="GO" id="GO:0050401">
    <property type="term" value="F:xylonate dehydratase activity"/>
    <property type="evidence" value="ECO:0007669"/>
    <property type="project" value="InterPro"/>
</dbReference>
<evidence type="ECO:0000256" key="3">
    <source>
        <dbReference type="SAM" id="MobiDB-lite"/>
    </source>
</evidence>
<dbReference type="NCBIfam" id="TIGR03432">
    <property type="entry name" value="yjhG_yagF"/>
    <property type="match status" value="1"/>
</dbReference>
<feature type="domain" description="Dihydroxy-acid/6-phosphogluconate dehydratase C-terminal" evidence="5">
    <location>
        <begin position="443"/>
        <end position="584"/>
    </location>
</feature>
<comment type="caution">
    <text evidence="6">The sequence shown here is derived from an EMBL/GenBank/DDBJ whole genome shotgun (WGS) entry which is preliminary data.</text>
</comment>
<dbReference type="Gene3D" id="3.50.30.80">
    <property type="entry name" value="IlvD/EDD C-terminal domain-like"/>
    <property type="match status" value="1"/>
</dbReference>
<feature type="domain" description="Dihydroxy-acid/6-phosphogluconate dehydratase N-terminal" evidence="4">
    <location>
        <begin position="89"/>
        <end position="395"/>
    </location>
</feature>
<dbReference type="PANTHER" id="PTHR43661:SF3">
    <property type="entry name" value="D-XYLONATE DEHYDRATASE YAGF-RELATED"/>
    <property type="match status" value="1"/>
</dbReference>
<dbReference type="EMBL" id="LYDR01000055">
    <property type="protein sequence ID" value="ODA33366.1"/>
    <property type="molecule type" value="Genomic_DNA"/>
</dbReference>